<feature type="domain" description="Thiopeptide-type bacteriocin biosynthesis" evidence="2">
    <location>
        <begin position="752"/>
        <end position="1002"/>
    </location>
</feature>
<protein>
    <submittedName>
        <fullName evidence="3">Thiopeptide-type bacteriocin biosynthesis protein</fullName>
    </submittedName>
</protein>
<accession>A0A7X0P888</accession>
<evidence type="ECO:0000313" key="3">
    <source>
        <dbReference type="EMBL" id="MBB6557108.1"/>
    </source>
</evidence>
<proteinExistence type="predicted"/>
<gene>
    <name evidence="3" type="ORF">HD593_011903</name>
</gene>
<dbReference type="NCBIfam" id="TIGR03891">
    <property type="entry name" value="thiopep_ocin"/>
    <property type="match status" value="1"/>
</dbReference>
<evidence type="ECO:0000259" key="2">
    <source>
        <dbReference type="Pfam" id="PF14028"/>
    </source>
</evidence>
<dbReference type="AlphaFoldDB" id="A0A7X0P888"/>
<feature type="domain" description="Lantibiotic dehydratase N-terminal" evidence="1">
    <location>
        <begin position="46"/>
        <end position="686"/>
    </location>
</feature>
<name>A0A7X0P888_9ACTN</name>
<dbReference type="Pfam" id="PF04738">
    <property type="entry name" value="Lant_dehydr_N"/>
    <property type="match status" value="1"/>
</dbReference>
<keyword evidence="4" id="KW-1185">Reference proteome</keyword>
<comment type="caution">
    <text evidence="3">The sequence shown here is derived from an EMBL/GenBank/DDBJ whole genome shotgun (WGS) entry which is preliminary data.</text>
</comment>
<dbReference type="Proteomes" id="UP000565579">
    <property type="component" value="Unassembled WGS sequence"/>
</dbReference>
<dbReference type="EMBL" id="JACHMI010000001">
    <property type="protein sequence ID" value="MBB6557108.1"/>
    <property type="molecule type" value="Genomic_DNA"/>
</dbReference>
<organism evidence="3 4">
    <name type="scientific">Nonomuraea rubra</name>
    <dbReference type="NCBI Taxonomy" id="46180"/>
    <lineage>
        <taxon>Bacteria</taxon>
        <taxon>Bacillati</taxon>
        <taxon>Actinomycetota</taxon>
        <taxon>Actinomycetes</taxon>
        <taxon>Streptosporangiales</taxon>
        <taxon>Streptosporangiaceae</taxon>
        <taxon>Nonomuraea</taxon>
    </lineage>
</organism>
<dbReference type="Pfam" id="PF14028">
    <property type="entry name" value="Lant_dehydr_C"/>
    <property type="match status" value="1"/>
</dbReference>
<dbReference type="InterPro" id="IPR006827">
    <property type="entry name" value="Lant_deHydtase_N"/>
</dbReference>
<sequence length="1016" mass="110003">MGSSLLFRPTGLALARVTTYPGDLELPELLDSGEPADSAWLTRIWARPDVRAAITVATPALAEQTSQAITSADPARQARISMAVASYLLRWQRRAVPFGLFAGVTPVEIGRPATAVIGTQHQVVLRADAQWLNALVDHLEAHPAVLPSLQVTTNSMIMVRGRRAVIPARPGDGTDPGPSREVSIRHLPPIRTALAAATTPIPFRELADQLTAEFPCTPPGTVTATLTALVNQGFLLTSLRPPSTIQDGLPFVLDQLRAAAGDAPDLAPTLTALADLHRDLSAHRAIVDLANLAPLTTRMRALSTGGDRMLAADTAADATIALPRTVLDEAAKAASALLRLTSRPFGAEVWRDYHLRFRRHYGPGAAVPVRELLADSGLGVPAGFLGASHGRPARAMPDRDAKLLALAQEATVDGRDEIVLSEQDISSLTVADDPAEMVIPRRVELGFELHAETAHLLERGRFRLWVYATPRPQSSMAGRFAHLLPQPAVEQLIASYEPADEEVVTAQLSFSPRLRSTENVVRVPQLLPAVIPLAEHPTPDTPVIAFDDLAVTADSTQMYLVRLSTGQRVVPQALHALEASAHTPALARFLTGLATARHAIYGPIDFGVASMLPYLPRIRYGRTVLAAARWLLPASALAGPREPLPLWEKSLSDWRDRWRVPSAVVLHQNGQRLPLNLDSRLDCVLLRRSLNRADRVELHEASRAPEAWVGRPCEFLVTLTANASAGRPPRAPAVVQRPTATVMPGAGDLIHARLLGHPDRYNEILTHHLGHLLDSLGPMRWWFRRYRDTLRPDSIQELWLYLQLTDADQYSTAASHLADFASDLQSQNLLATLSLHAYQPQIGRYGPGKAMAAAHRVAAADAAVALAQIRMAAFAKLPGQAIAAASMADLAAGLATSDEGYGWLVNQLPRQHGELDRTLQDTTLHLADPVNDDHALRAHPGGTAVADAWALRRAALHDYHAQLGRHDYLPITVLRSLLHDHHARALGVDPVAEAVTNRLARAAALRLLIVSKEATS</sequence>
<evidence type="ECO:0000313" key="4">
    <source>
        <dbReference type="Proteomes" id="UP000565579"/>
    </source>
</evidence>
<dbReference type="RefSeq" id="WP_185111498.1">
    <property type="nucleotide sequence ID" value="NZ_JACHMI010000001.1"/>
</dbReference>
<dbReference type="InterPro" id="IPR023809">
    <property type="entry name" value="Thiopep_bacteriocin_synth_dom"/>
</dbReference>
<reference evidence="3 4" key="1">
    <citation type="submission" date="2020-08" db="EMBL/GenBank/DDBJ databases">
        <title>Sequencing the genomes of 1000 actinobacteria strains.</title>
        <authorList>
            <person name="Klenk H.-P."/>
        </authorList>
    </citation>
    <scope>NUCLEOTIDE SEQUENCE [LARGE SCALE GENOMIC DNA]</scope>
    <source>
        <strain evidence="3 4">DSM 43768</strain>
    </source>
</reference>
<evidence type="ECO:0000259" key="1">
    <source>
        <dbReference type="Pfam" id="PF04738"/>
    </source>
</evidence>